<organism evidence="1 2">
    <name type="scientific">Nocardia donostiensis</name>
    <dbReference type="NCBI Taxonomy" id="1538463"/>
    <lineage>
        <taxon>Bacteria</taxon>
        <taxon>Bacillati</taxon>
        <taxon>Actinomycetota</taxon>
        <taxon>Actinomycetes</taxon>
        <taxon>Mycobacteriales</taxon>
        <taxon>Nocardiaceae</taxon>
        <taxon>Nocardia</taxon>
    </lineage>
</organism>
<dbReference type="EMBL" id="MUMY01000016">
    <property type="protein sequence ID" value="ONM47262.1"/>
    <property type="molecule type" value="Genomic_DNA"/>
</dbReference>
<comment type="caution">
    <text evidence="1">The sequence shown here is derived from an EMBL/GenBank/DDBJ whole genome shotgun (WGS) entry which is preliminary data.</text>
</comment>
<gene>
    <name evidence="1" type="ORF">B0T46_18475</name>
</gene>
<reference evidence="1 2" key="1">
    <citation type="journal article" date="2016" name="Antonie Van Leeuwenhoek">
        <title>Nocardia donostiensis sp. nov., isolated from human respiratory specimens.</title>
        <authorList>
            <person name="Ercibengoa M."/>
            <person name="Bell M."/>
            <person name="Marimon J.M."/>
            <person name="Humrighouse B."/>
            <person name="Klenk H.P."/>
            <person name="Potter G."/>
            <person name="Perez-Trallero E."/>
        </authorList>
    </citation>
    <scope>NUCLEOTIDE SEQUENCE [LARGE SCALE GENOMIC DNA]</scope>
    <source>
        <strain evidence="1 2">X1655</strain>
    </source>
</reference>
<dbReference type="Proteomes" id="UP000188836">
    <property type="component" value="Unassembled WGS sequence"/>
</dbReference>
<evidence type="ECO:0000313" key="1">
    <source>
        <dbReference type="EMBL" id="ONM47262.1"/>
    </source>
</evidence>
<dbReference type="AlphaFoldDB" id="A0A1W0B2B4"/>
<name>A0A1W0B2B4_9NOCA</name>
<accession>A0A1W0B2B4</accession>
<evidence type="ECO:0000313" key="2">
    <source>
        <dbReference type="Proteomes" id="UP000188836"/>
    </source>
</evidence>
<sequence length="74" mass="8077">MTQEEGTVSGELDVTIDDTGTGLVRYRGTETWYTIGNLDADKPRTWETVVELVSAIEANIGKRDATGNTIPFEA</sequence>
<protein>
    <submittedName>
        <fullName evidence="1">Uncharacterized protein</fullName>
    </submittedName>
</protein>
<dbReference type="RefSeq" id="WP_077119004.1">
    <property type="nucleotide sequence ID" value="NZ_LOKT01000002.1"/>
</dbReference>
<keyword evidence="2" id="KW-1185">Reference proteome</keyword>
<proteinExistence type="predicted"/>